<feature type="coiled-coil region" evidence="4">
    <location>
        <begin position="622"/>
        <end position="681"/>
    </location>
</feature>
<dbReference type="SMART" id="SM00283">
    <property type="entry name" value="MA"/>
    <property type="match status" value="1"/>
</dbReference>
<organism evidence="7 8">
    <name type="scientific">Arcobacter arenosus</name>
    <dbReference type="NCBI Taxonomy" id="2576037"/>
    <lineage>
        <taxon>Bacteria</taxon>
        <taxon>Pseudomonadati</taxon>
        <taxon>Campylobacterota</taxon>
        <taxon>Epsilonproteobacteria</taxon>
        <taxon>Campylobacterales</taxon>
        <taxon>Arcobacteraceae</taxon>
        <taxon>Arcobacter</taxon>
    </lineage>
</organism>
<dbReference type="SUPFAM" id="SSF58104">
    <property type="entry name" value="Methyl-accepting chemotaxis protein (MCP) signaling domain"/>
    <property type="match status" value="1"/>
</dbReference>
<dbReference type="RefSeq" id="WP_138150908.1">
    <property type="nucleotide sequence ID" value="NZ_VANU01000001.1"/>
</dbReference>
<dbReference type="AlphaFoldDB" id="A0A5R8Y3S2"/>
<dbReference type="GO" id="GO:0007165">
    <property type="term" value="P:signal transduction"/>
    <property type="evidence" value="ECO:0007669"/>
    <property type="project" value="UniProtKB-KW"/>
</dbReference>
<feature type="domain" description="Methyl-accepting transducer" evidence="6">
    <location>
        <begin position="492"/>
        <end position="721"/>
    </location>
</feature>
<dbReference type="PROSITE" id="PS50111">
    <property type="entry name" value="CHEMOTAXIS_TRANSDUC_2"/>
    <property type="match status" value="1"/>
</dbReference>
<evidence type="ECO:0000256" key="2">
    <source>
        <dbReference type="ARBA" id="ARBA00029447"/>
    </source>
</evidence>
<keyword evidence="5" id="KW-0812">Transmembrane</keyword>
<evidence type="ECO:0000313" key="7">
    <source>
        <dbReference type="EMBL" id="TLP40618.1"/>
    </source>
</evidence>
<protein>
    <submittedName>
        <fullName evidence="7">Chemotaxis protein</fullName>
    </submittedName>
</protein>
<keyword evidence="5" id="KW-0472">Membrane</keyword>
<keyword evidence="8" id="KW-1185">Reference proteome</keyword>
<evidence type="ECO:0000259" key="6">
    <source>
        <dbReference type="PROSITE" id="PS50111"/>
    </source>
</evidence>
<accession>A0A5R8Y3S2</accession>
<dbReference type="InterPro" id="IPR004089">
    <property type="entry name" value="MCPsignal_dom"/>
</dbReference>
<gene>
    <name evidence="7" type="ORF">FDK22_00990</name>
</gene>
<dbReference type="Gene3D" id="1.10.287.950">
    <property type="entry name" value="Methyl-accepting chemotaxis protein"/>
    <property type="match status" value="1"/>
</dbReference>
<dbReference type="EMBL" id="VANU01000001">
    <property type="protein sequence ID" value="TLP40618.1"/>
    <property type="molecule type" value="Genomic_DNA"/>
</dbReference>
<dbReference type="Pfam" id="PF08376">
    <property type="entry name" value="NIT"/>
    <property type="match status" value="1"/>
</dbReference>
<evidence type="ECO:0000256" key="3">
    <source>
        <dbReference type="PROSITE-ProRule" id="PRU00284"/>
    </source>
</evidence>
<dbReference type="Gene3D" id="1.20.120.1530">
    <property type="match status" value="1"/>
</dbReference>
<dbReference type="Pfam" id="PF00015">
    <property type="entry name" value="MCPsignal"/>
    <property type="match status" value="1"/>
</dbReference>
<dbReference type="GO" id="GO:0016020">
    <property type="term" value="C:membrane"/>
    <property type="evidence" value="ECO:0007669"/>
    <property type="project" value="InterPro"/>
</dbReference>
<sequence length="736" mass="83350">MFNSILSNIKIKRKLILLIVIPFLLAIAFSLIFIYDSYEKKSEYQKLNEIMKVSTSISLLIHETQKERGMTAGYIGSQGGKFKDKLPEQRKLTDNRLQEFKLIYENLDKSMLKEDTLAKFDKAYDDFSRLSSTRNDVTGLNIKIGDALAYYTNMNGVLLSIIPSSMNLVKDKKISRKVLAYYNFLMSKERAGIQRAVGTNMLASKKLNLYNKFLSLVVVQETFMNQFLTFAIKEYKQTYQSLLKGDDVDEVKRIENEILDKKLEAEATYWFAKITGKINILKKIDDSISKEIIESSKSKMDEISNMLNTKIFLLILFFLIMALISSMINKNISDSLDKVYGGFLGFCNYIERKSNEFEPIDLEGKDEFCDLGKLINKNVIDIAESTELDMLCAGETILTLNKMQQGNLNYRIYNPASTPQVQTFVNIVNKTMDEQQKMFNEILSVLKKYVQYDYSEKIHLNSKMSGQYKELVEGINSVRDSIVEMLNENKNQGEILRNNSNILLKNVDSLNTNSNHAAASIEETSAAINEITTTIKESTRDVHQMSEFSKELFVVSENGQKLARETTSSMDEINSEVQAINEAISFIDQIAFQTNILSLNAAVEAATAGEAGKGFAVVAQEVRNLAGRSAEAANEIKRLVENAATKANQGKNISAEMISGYNNLTQKLNQTIELINRVESSSKEQESRIIQVNDSIALLDRQTQENAQIAAQTNDASIEMNKISNRIEDELNKKRW</sequence>
<evidence type="ECO:0000313" key="8">
    <source>
        <dbReference type="Proteomes" id="UP000308901"/>
    </source>
</evidence>
<keyword evidence="3" id="KW-0807">Transducer</keyword>
<keyword evidence="5" id="KW-1133">Transmembrane helix</keyword>
<dbReference type="InterPro" id="IPR051310">
    <property type="entry name" value="MCP_chemotaxis"/>
</dbReference>
<comment type="caution">
    <text evidence="7">The sequence shown here is derived from an EMBL/GenBank/DDBJ whole genome shotgun (WGS) entry which is preliminary data.</text>
</comment>
<dbReference type="PANTHER" id="PTHR43531:SF11">
    <property type="entry name" value="METHYL-ACCEPTING CHEMOTAXIS PROTEIN 3"/>
    <property type="match status" value="1"/>
</dbReference>
<dbReference type="InterPro" id="IPR013587">
    <property type="entry name" value="Nitrate/nitrite_sensing"/>
</dbReference>
<comment type="similarity">
    <text evidence="2">Belongs to the methyl-accepting chemotaxis (MCP) protein family.</text>
</comment>
<dbReference type="PANTHER" id="PTHR43531">
    <property type="entry name" value="PROTEIN ICFG"/>
    <property type="match status" value="1"/>
</dbReference>
<feature type="transmembrane region" description="Helical" evidence="5">
    <location>
        <begin position="15"/>
        <end position="35"/>
    </location>
</feature>
<dbReference type="Proteomes" id="UP000308901">
    <property type="component" value="Unassembled WGS sequence"/>
</dbReference>
<reference evidence="7 8" key="1">
    <citation type="submission" date="2019-05" db="EMBL/GenBank/DDBJ databases">
        <title>Arcobacter sp. nov., isolated from sea sediment.</title>
        <authorList>
            <person name="Kim W."/>
        </authorList>
    </citation>
    <scope>NUCLEOTIDE SEQUENCE [LARGE SCALE GENOMIC DNA]</scope>
    <source>
        <strain evidence="7 8">CAU 1517</strain>
    </source>
</reference>
<evidence type="ECO:0000256" key="5">
    <source>
        <dbReference type="SAM" id="Phobius"/>
    </source>
</evidence>
<dbReference type="OrthoDB" id="2489132at2"/>
<proteinExistence type="inferred from homology"/>
<evidence type="ECO:0000256" key="4">
    <source>
        <dbReference type="SAM" id="Coils"/>
    </source>
</evidence>
<dbReference type="GO" id="GO:0006935">
    <property type="term" value="P:chemotaxis"/>
    <property type="evidence" value="ECO:0007669"/>
    <property type="project" value="UniProtKB-KW"/>
</dbReference>
<evidence type="ECO:0000256" key="1">
    <source>
        <dbReference type="ARBA" id="ARBA00022500"/>
    </source>
</evidence>
<keyword evidence="4" id="KW-0175">Coiled coil</keyword>
<feature type="transmembrane region" description="Helical" evidence="5">
    <location>
        <begin position="307"/>
        <end position="328"/>
    </location>
</feature>
<name>A0A5R8Y3S2_9BACT</name>
<keyword evidence="1" id="KW-0145">Chemotaxis</keyword>